<dbReference type="PANTHER" id="PTHR35810">
    <property type="entry name" value="CYTOPLASMIC PROTEIN-RELATED"/>
    <property type="match status" value="1"/>
</dbReference>
<dbReference type="PIRSF" id="PIRSF015268">
    <property type="entry name" value="Virulence_RhuM"/>
    <property type="match status" value="1"/>
</dbReference>
<dbReference type="RefSeq" id="WP_340340436.1">
    <property type="nucleotide sequence ID" value="NZ_JBBKZT010000001.1"/>
</dbReference>
<dbReference type="Pfam" id="PF13310">
    <property type="entry name" value="Virulence_RhuM"/>
    <property type="match status" value="1"/>
</dbReference>
<gene>
    <name evidence="1" type="ORF">WKW82_01250</name>
</gene>
<dbReference type="InterPro" id="IPR011204">
    <property type="entry name" value="Virulence_RhuM-like"/>
</dbReference>
<dbReference type="Proteomes" id="UP001385892">
    <property type="component" value="Unassembled WGS sequence"/>
</dbReference>
<reference evidence="1 2" key="1">
    <citation type="submission" date="2024-03" db="EMBL/GenBank/DDBJ databases">
        <title>Novel species of the genus Variovorax.</title>
        <authorList>
            <person name="Liu Q."/>
            <person name="Xin Y.-H."/>
        </authorList>
    </citation>
    <scope>NUCLEOTIDE SEQUENCE [LARGE SCALE GENOMIC DNA]</scope>
    <source>
        <strain evidence="1 2">KACC 18900</strain>
    </source>
</reference>
<dbReference type="PANTHER" id="PTHR35810:SF1">
    <property type="entry name" value="CYTOPLASMIC PROTEIN"/>
    <property type="match status" value="1"/>
</dbReference>
<sequence>MSDKGKGGGAANKPGSRALTVAPGITRSSAAEYLTFVAAAGKGGVEAVYADENVWLTQKMMGQLYDVNVRTVNEHLKKIFSDRELTEDSVIRKFRITASDGKTYDTQHYNLGAIIAVGYKVNSERAVQFRKWASAIVESFTIKGFAMDDERLKNDGSVFTKRYFEEQLQRIREIRLSERKFYQKITDIYVTSIDYDRQSQATQRFFATVQNKLHWAIHGQTAAEVIHGRADARKDRMGLTSWKDAPEGKIQKFDVVVAKNYLTENEVAQLQRLVSAYLDVAEDMALRSIPMTMQDWETRLNRFIAATDREVLQDAGKVSAEIARAHAESEFEKYRIVQDRLFQSDFDRLVAGGGDVVAVPEAAVELRGRTAKKGGRDAS</sequence>
<keyword evidence="2" id="KW-1185">Reference proteome</keyword>
<comment type="caution">
    <text evidence="1">The sequence shown here is derived from an EMBL/GenBank/DDBJ whole genome shotgun (WGS) entry which is preliminary data.</text>
</comment>
<dbReference type="EMBL" id="JBBKZT010000001">
    <property type="protein sequence ID" value="MEJ8845257.1"/>
    <property type="molecule type" value="Genomic_DNA"/>
</dbReference>
<evidence type="ECO:0000313" key="1">
    <source>
        <dbReference type="EMBL" id="MEJ8845257.1"/>
    </source>
</evidence>
<accession>A0ABU8WEZ8</accession>
<evidence type="ECO:0000313" key="2">
    <source>
        <dbReference type="Proteomes" id="UP001385892"/>
    </source>
</evidence>
<protein>
    <submittedName>
        <fullName evidence="1">Virulence RhuM family protein</fullName>
    </submittedName>
</protein>
<name>A0ABU8WEZ8_9BURK</name>
<proteinExistence type="predicted"/>
<organism evidence="1 2">
    <name type="scientific">Variovorax rhizosphaerae</name>
    <dbReference type="NCBI Taxonomy" id="1836200"/>
    <lineage>
        <taxon>Bacteria</taxon>
        <taxon>Pseudomonadati</taxon>
        <taxon>Pseudomonadota</taxon>
        <taxon>Betaproteobacteria</taxon>
        <taxon>Burkholderiales</taxon>
        <taxon>Comamonadaceae</taxon>
        <taxon>Variovorax</taxon>
    </lineage>
</organism>